<feature type="compositionally biased region" description="Polar residues" evidence="7">
    <location>
        <begin position="1538"/>
        <end position="1547"/>
    </location>
</feature>
<feature type="region of interest" description="Disordered" evidence="7">
    <location>
        <begin position="1828"/>
        <end position="1855"/>
    </location>
</feature>
<dbReference type="InterPro" id="IPR000008">
    <property type="entry name" value="C2_dom"/>
</dbReference>
<feature type="region of interest" description="Disordered" evidence="7">
    <location>
        <begin position="1534"/>
        <end position="1568"/>
    </location>
</feature>
<evidence type="ECO:0000313" key="13">
    <source>
        <dbReference type="Proteomes" id="UP000070412"/>
    </source>
</evidence>
<dbReference type="SUPFAM" id="SSF50156">
    <property type="entry name" value="PDZ domain-like"/>
    <property type="match status" value="1"/>
</dbReference>
<dbReference type="GO" id="GO:0048791">
    <property type="term" value="P:calcium ion-regulated exocytosis of neurotransmitter"/>
    <property type="evidence" value="ECO:0007669"/>
    <property type="project" value="TreeGrafter"/>
</dbReference>
<reference evidence="13" key="1">
    <citation type="journal article" date="2020" name="PLoS Negl. Trop. Dis.">
        <title>High-quality nuclear genome for Sarcoptes scabiei-A critical resource for a neglected parasite.</title>
        <authorList>
            <person name="Korhonen P.K."/>
            <person name="Gasser R.B."/>
            <person name="Ma G."/>
            <person name="Wang T."/>
            <person name="Stroehlein A.J."/>
            <person name="Young N.D."/>
            <person name="Ang C.S."/>
            <person name="Fernando D.D."/>
            <person name="Lu H.C."/>
            <person name="Taylor S."/>
            <person name="Reynolds S.L."/>
            <person name="Mofiz E."/>
            <person name="Najaraj S.H."/>
            <person name="Gowda H."/>
            <person name="Madugundu A."/>
            <person name="Renuse S."/>
            <person name="Holt D."/>
            <person name="Pandey A."/>
            <person name="Papenfuss A.T."/>
            <person name="Fischer K."/>
        </authorList>
    </citation>
    <scope>NUCLEOTIDE SEQUENCE [LARGE SCALE GENOMIC DNA]</scope>
</reference>
<dbReference type="PROSITE" id="PS50004">
    <property type="entry name" value="C2"/>
    <property type="match status" value="1"/>
</dbReference>
<feature type="region of interest" description="Disordered" evidence="7">
    <location>
        <begin position="374"/>
        <end position="393"/>
    </location>
</feature>
<feature type="domain" description="PDZ" evidence="9">
    <location>
        <begin position="1126"/>
        <end position="1218"/>
    </location>
</feature>
<dbReference type="GO" id="GO:0008270">
    <property type="term" value="F:zinc ion binding"/>
    <property type="evidence" value="ECO:0007669"/>
    <property type="project" value="UniProtKB-KW"/>
</dbReference>
<feature type="compositionally biased region" description="Polar residues" evidence="7">
    <location>
        <begin position="202"/>
        <end position="237"/>
    </location>
</feature>
<dbReference type="OrthoDB" id="10059918at2759"/>
<dbReference type="InterPro" id="IPR036034">
    <property type="entry name" value="PDZ_sf"/>
</dbReference>
<feature type="region of interest" description="Disordered" evidence="7">
    <location>
        <begin position="1259"/>
        <end position="1278"/>
    </location>
</feature>
<dbReference type="PANTHER" id="PTHR12157:SF25">
    <property type="entry name" value="REGULATING SYNAPTIC MEMBRANE EXOCYTOSIS PROTEIN 3"/>
    <property type="match status" value="1"/>
</dbReference>
<organism evidence="11">
    <name type="scientific">Sarcoptes scabiei</name>
    <name type="common">Itch mite</name>
    <name type="synonym">Acarus scabiei</name>
    <dbReference type="NCBI Taxonomy" id="52283"/>
    <lineage>
        <taxon>Eukaryota</taxon>
        <taxon>Metazoa</taxon>
        <taxon>Ecdysozoa</taxon>
        <taxon>Arthropoda</taxon>
        <taxon>Chelicerata</taxon>
        <taxon>Arachnida</taxon>
        <taxon>Acari</taxon>
        <taxon>Acariformes</taxon>
        <taxon>Sarcoptiformes</taxon>
        <taxon>Astigmata</taxon>
        <taxon>Psoroptidia</taxon>
        <taxon>Sarcoptoidea</taxon>
        <taxon>Sarcoptidae</taxon>
        <taxon>Sarcoptinae</taxon>
        <taxon>Sarcoptes</taxon>
    </lineage>
</organism>
<evidence type="ECO:0000256" key="7">
    <source>
        <dbReference type="SAM" id="MobiDB-lite"/>
    </source>
</evidence>
<evidence type="ECO:0000256" key="6">
    <source>
        <dbReference type="PROSITE-ProRule" id="PRU00091"/>
    </source>
</evidence>
<protein>
    <submittedName>
        <fullName evidence="11">Regulating synaptic membrane exocytosis protein 2</fullName>
    </submittedName>
</protein>
<proteinExistence type="predicted"/>
<dbReference type="SUPFAM" id="SSF49562">
    <property type="entry name" value="C2 domain (Calcium/lipid-binding domain, CaLB)"/>
    <property type="match status" value="2"/>
</dbReference>
<keyword evidence="4" id="KW-0770">Synapse</keyword>
<comment type="subcellular location">
    <subcellularLocation>
        <location evidence="5">Synapse</location>
    </subcellularLocation>
</comment>
<reference evidence="11" key="2">
    <citation type="submission" date="2020-01" db="EMBL/GenBank/DDBJ databases">
        <authorList>
            <person name="Korhonen P.K.K."/>
            <person name="Guangxu M.G."/>
            <person name="Wang T.W."/>
            <person name="Stroehlein A.J.S."/>
            <person name="Young N.D."/>
            <person name="Ang C.-S.A."/>
            <person name="Fernando D.W.F."/>
            <person name="Lu H.L."/>
            <person name="Taylor S.T."/>
            <person name="Ehtesham M.E.M."/>
            <person name="Najaraj S.H.N."/>
            <person name="Harsha G.H.G."/>
            <person name="Madugundu A.M."/>
            <person name="Renuse S.R."/>
            <person name="Holt D.H."/>
            <person name="Pandey A.P."/>
            <person name="Papenfuss A.P."/>
            <person name="Gasser R.B.G."/>
            <person name="Fischer K.F."/>
        </authorList>
    </citation>
    <scope>NUCLEOTIDE SEQUENCE</scope>
    <source>
        <strain evidence="11">SSS_KF_BRIS2020</strain>
    </source>
</reference>
<dbReference type="GO" id="GO:0031267">
    <property type="term" value="F:small GTPase binding"/>
    <property type="evidence" value="ECO:0007669"/>
    <property type="project" value="InterPro"/>
</dbReference>
<feature type="region of interest" description="Disordered" evidence="7">
    <location>
        <begin position="37"/>
        <end position="64"/>
    </location>
</feature>
<feature type="region of interest" description="Disordered" evidence="7">
    <location>
        <begin position="713"/>
        <end position="738"/>
    </location>
</feature>
<dbReference type="Pfam" id="PF00168">
    <property type="entry name" value="C2"/>
    <property type="match status" value="2"/>
</dbReference>
<feature type="compositionally biased region" description="Low complexity" evidence="7">
    <location>
        <begin position="276"/>
        <end position="300"/>
    </location>
</feature>
<evidence type="ECO:0000259" key="9">
    <source>
        <dbReference type="PROSITE" id="PS50106"/>
    </source>
</evidence>
<feature type="compositionally biased region" description="Low complexity" evidence="7">
    <location>
        <begin position="163"/>
        <end position="186"/>
    </location>
</feature>
<feature type="region of interest" description="Disordered" evidence="7">
    <location>
        <begin position="780"/>
        <end position="799"/>
    </location>
</feature>
<keyword evidence="13" id="KW-1185">Reference proteome</keyword>
<feature type="region of interest" description="Disordered" evidence="7">
    <location>
        <begin position="1"/>
        <end position="23"/>
    </location>
</feature>
<feature type="compositionally biased region" description="Polar residues" evidence="7">
    <location>
        <begin position="8"/>
        <end position="23"/>
    </location>
</feature>
<dbReference type="InterPro" id="IPR011011">
    <property type="entry name" value="Znf_FYVE_PHD"/>
</dbReference>
<evidence type="ECO:0000313" key="12">
    <source>
        <dbReference type="EnsemblMetazoa" id="KAF7487960.1"/>
    </source>
</evidence>
<dbReference type="EnsemblMetazoa" id="SSS_4815s_mrna">
    <property type="protein sequence ID" value="KAF7487960.1"/>
    <property type="gene ID" value="SSS_4815"/>
</dbReference>
<feature type="domain" description="FYVE-type" evidence="10">
    <location>
        <begin position="498"/>
        <end position="553"/>
    </location>
</feature>
<feature type="region of interest" description="Disordered" evidence="7">
    <location>
        <begin position="202"/>
        <end position="238"/>
    </location>
</feature>
<gene>
    <name evidence="11" type="ORF">SSS_4815</name>
</gene>
<keyword evidence="3" id="KW-0862">Zinc</keyword>
<feature type="domain" description="C2" evidence="8">
    <location>
        <begin position="1918"/>
        <end position="2040"/>
    </location>
</feature>
<feature type="region of interest" description="Disordered" evidence="7">
    <location>
        <begin position="628"/>
        <end position="676"/>
    </location>
</feature>
<feature type="region of interest" description="Disordered" evidence="7">
    <location>
        <begin position="319"/>
        <end position="341"/>
    </location>
</feature>
<evidence type="ECO:0000313" key="11">
    <source>
        <dbReference type="EMBL" id="KAF7487960.1"/>
    </source>
</evidence>
<feature type="region of interest" description="Disordered" evidence="7">
    <location>
        <begin position="1066"/>
        <end position="1092"/>
    </location>
</feature>
<feature type="region of interest" description="Disordered" evidence="7">
    <location>
        <begin position="160"/>
        <end position="187"/>
    </location>
</feature>
<dbReference type="EMBL" id="WVUK01000066">
    <property type="protein sequence ID" value="KAF7487960.1"/>
    <property type="molecule type" value="Genomic_DNA"/>
</dbReference>
<dbReference type="GO" id="GO:0048788">
    <property type="term" value="C:cytoskeleton of presynaptic active zone"/>
    <property type="evidence" value="ECO:0007669"/>
    <property type="project" value="TreeGrafter"/>
</dbReference>
<feature type="compositionally biased region" description="Polar residues" evidence="7">
    <location>
        <begin position="939"/>
        <end position="950"/>
    </location>
</feature>
<sequence length="2069" mass="228872">MDQHNRYFGSNRQSLRPSSGSTMASSMLASRYGFQFGSNSSSSSCKRPGSNNTSPNRSRSNSASRFKAAAAVAVAAATGSKQFGSNHRSSVSMPFNVLTGNSSSTSNQIANSSGASGSSSDGNTAGISSTVVSFMRKFVNKASPHNSSGDSIDFSFEQYQKNQLQQQQQQQQQQQTQQSTSSTSLSHTKSILSTLAGNFVQNNAGGQTSDTGYSSNANSPVTTPTVAQHSTNQSSIPVFNAGSNSITTTLSSLPTTCSPTESLTSLSSSIICQIDPASSSSRPSSAASVLNSSNASVNPATVRTGPLFSKIKAKVASTFQQQQQQQQQQPLSSQSNSTTSSILHSPIVNQSKTMEIGNDGKSIATEQSADLNLSKESSGYQRAPKLASISSQSSSLTNEQLTAHLTEEERQILQKVWQKEEEFALKNFTRNMASSDLIGSTIDTPTSSAVIGSLSSIGLPSSTNSISAVSSVSHLSTNLLDPVAAAVHRRRSSAVMSADATGFCRICRKVIMKNETSHRCSNCQELVCDDCSSYSSREESKYWMCSFCRRRGSHLVLVTSVSGSSSNTVTNSFVSNLDNHRSSMPSTISTNISTTNTTFLGAENNFLQQKQSSYLSTTPGIFNAKRKLSYQETRRPKSSMDQFDQNKSQNRQSSLDLSPATSRRNDNNVNLSIRNDDNQVGINSTILNDSRPIPDTRTRIYSLSDDDEIWLKGENEDGDDNSDFEGLDDDHWREHFGGNNSRRLRAKSLTQSQPKNLDSYYGTLQSVPVEMLKQERTKLQSKRKKKFHQNSSVPYNSDDELLMNNSYSSKNNDSLKFARNPPIMITSLDCKENDDCNVQSDKTINPELNPANNENRGVSYQQCQSKQPTMIPNSMPRIVSINSTKLPPGVIVASHWLRLTNKVRSLNRTNGIPETFYGTQKQLSSESSDFSEGIKYSPPQDSLTPSSDYSRSPRESVDSEMFGINSYALAAHCRGIPSVLIDDDGPGGSTLLSAKDCYFRRGSAGRALPKIPVVTSGSSMLDLPHYRKNSHHSLDIPKEQPRRASAPESGDSIRIVIDDCEEISSEPLDSIKKSDPSVIDSQSPSTNGEVLHHKRNSVGPISAATLQQRVRYQMSRAASITTHYDRVVLHRDKTDQSHRTRGFSLAITGGKLCDLSGMLYAYITWIKPGGQADNQSLKAGDKILELNGKSLVNCSYEQVCHIMDSSGDSIELIIESMVRNNNSNKRRHSFNAQQRQTKMHLPDSSDQSNKIVPETIGSSVIDSSLPTKNQQLGTARPSSAAAVISTATDSPIKPLGVPSANTNLTLNTTGSSLRRRLPQIPKQFSSQKANKILSEFRILIQATIDPNIRQLSVMIIKASGLDCHKIYKKNFGLEAYAQLRLLPEMGFKICQTELSREFDWNETLIYHHFPLERIENVTLDLSVWLTFASNYMPDSSQTLRNQILKQSSNSAEISINDQLASTRIPLRNALMIPNTEWWPLIPCDPNAFENIDGQIPIMVPTSETLIDSMTNYMQKAPSLDQIGEQNKSNTLLPDINATLMTSRSTPGSRRNSNRSDREEPFSMNFFNDGRSNFTSSRTRLVGNRIKPLSISSPSSQWYQRYRSSPSYASSTLSSSTGGRRSLDESYSISNSLPSGDCIRSTSLRLAPNRHSVGNLFHVGPTGNKISVNLNQTSKGSFLDAYMERRKSSSVIARYRFDPGINFRQQNQRKNNGNYLPMEETDSYQYLMEQNDRLIDNRSQNTINLEMGYQSDQESNLETSDDDEDFDNLFKYSNYTIDSLDNRDKTTNCKLSNLTDIAVSVQKTISNKTEQEKEKNYDGNLLTVHPTSSRLSVATTTSTSPRTPSNEYDENDDEFQNEGGLMIPICKERRPSFLRRLVPSAAETMMNMVIGNPGSNAQPSDEILQPNSVDEHRKKTVIVVGEIKLGFIMTKGFLEIEVIAARNLPDSKFGPHPPETYVKTYLVDRGRQIYKRKTRVAGADKNPQYRQTLKYDASIIYGRTLLVSVWEKQRRKRTFDANSPIGSCEINVNQLQLHKLTIRWFKLRSFAHSDQNQKIETSDQIAQNQNPKPN</sequence>
<keyword evidence="2 6" id="KW-0863">Zinc-finger</keyword>
<evidence type="ECO:0000259" key="10">
    <source>
        <dbReference type="PROSITE" id="PS50178"/>
    </source>
</evidence>
<dbReference type="PROSITE" id="PS50106">
    <property type="entry name" value="PDZ"/>
    <property type="match status" value="1"/>
</dbReference>
<feature type="region of interest" description="Disordered" evidence="7">
    <location>
        <begin position="275"/>
        <end position="302"/>
    </location>
</feature>
<feature type="compositionally biased region" description="Acidic residues" evidence="7">
    <location>
        <begin position="716"/>
        <end position="728"/>
    </location>
</feature>
<feature type="compositionally biased region" description="Low complexity" evidence="7">
    <location>
        <begin position="1606"/>
        <end position="1619"/>
    </location>
</feature>
<dbReference type="SUPFAM" id="SSF57903">
    <property type="entry name" value="FYVE/PHD zinc finger"/>
    <property type="match status" value="1"/>
</dbReference>
<dbReference type="InterPro" id="IPR013083">
    <property type="entry name" value="Znf_RING/FYVE/PHD"/>
</dbReference>
<feature type="compositionally biased region" description="Basic and acidic residues" evidence="7">
    <location>
        <begin position="1032"/>
        <end position="1042"/>
    </location>
</feature>
<evidence type="ECO:0000256" key="2">
    <source>
        <dbReference type="ARBA" id="ARBA00022771"/>
    </source>
</evidence>
<evidence type="ECO:0000256" key="1">
    <source>
        <dbReference type="ARBA" id="ARBA00022723"/>
    </source>
</evidence>
<reference evidence="12" key="3">
    <citation type="submission" date="2022-06" db="UniProtKB">
        <authorList>
            <consortium name="EnsemblMetazoa"/>
        </authorList>
    </citation>
    <scope>IDENTIFICATION</scope>
</reference>
<name>A0A834R0G7_SARSC</name>
<feature type="compositionally biased region" description="Low complexity" evidence="7">
    <location>
        <begin position="38"/>
        <end position="64"/>
    </location>
</feature>
<keyword evidence="1" id="KW-0479">Metal-binding</keyword>
<feature type="compositionally biased region" description="Low complexity" evidence="7">
    <location>
        <begin position="1834"/>
        <end position="1844"/>
    </location>
</feature>
<feature type="compositionally biased region" description="Acidic residues" evidence="7">
    <location>
        <begin position="1846"/>
        <end position="1855"/>
    </location>
</feature>
<dbReference type="Gene3D" id="3.30.40.10">
    <property type="entry name" value="Zinc/RING finger domain, C3HC4 (zinc finger)"/>
    <property type="match status" value="1"/>
</dbReference>
<feature type="region of interest" description="Disordered" evidence="7">
    <location>
        <begin position="1606"/>
        <end position="1630"/>
    </location>
</feature>
<feature type="region of interest" description="Disordered" evidence="7">
    <location>
        <begin position="101"/>
        <end position="123"/>
    </location>
</feature>
<feature type="region of interest" description="Disordered" evidence="7">
    <location>
        <begin position="917"/>
        <end position="956"/>
    </location>
</feature>
<dbReference type="GO" id="GO:0042391">
    <property type="term" value="P:regulation of membrane potential"/>
    <property type="evidence" value="ECO:0007669"/>
    <property type="project" value="TreeGrafter"/>
</dbReference>
<dbReference type="PROSITE" id="PS50178">
    <property type="entry name" value="ZF_FYVE"/>
    <property type="match status" value="1"/>
</dbReference>
<feature type="region of interest" description="Disordered" evidence="7">
    <location>
        <begin position="1223"/>
        <end position="1251"/>
    </location>
</feature>
<dbReference type="SMART" id="SM00228">
    <property type="entry name" value="PDZ"/>
    <property type="match status" value="1"/>
</dbReference>
<feature type="compositionally biased region" description="Polar residues" evidence="7">
    <location>
        <begin position="639"/>
        <end position="676"/>
    </location>
</feature>
<dbReference type="SMART" id="SM00239">
    <property type="entry name" value="C2"/>
    <property type="match status" value="2"/>
</dbReference>
<feature type="compositionally biased region" description="Polar residues" evidence="7">
    <location>
        <begin position="1079"/>
        <end position="1088"/>
    </location>
</feature>
<dbReference type="GO" id="GO:0048167">
    <property type="term" value="P:regulation of synaptic plasticity"/>
    <property type="evidence" value="ECO:0007669"/>
    <property type="project" value="TreeGrafter"/>
</dbReference>
<dbReference type="Gene3D" id="2.60.40.150">
    <property type="entry name" value="C2 domain"/>
    <property type="match status" value="2"/>
</dbReference>
<evidence type="ECO:0000256" key="4">
    <source>
        <dbReference type="ARBA" id="ARBA00023018"/>
    </source>
</evidence>
<dbReference type="InterPro" id="IPR039032">
    <property type="entry name" value="Rim-like"/>
</dbReference>
<dbReference type="InterPro" id="IPR001478">
    <property type="entry name" value="PDZ"/>
</dbReference>
<feature type="compositionally biased region" description="Polar residues" evidence="7">
    <location>
        <begin position="917"/>
        <end position="930"/>
    </location>
</feature>
<feature type="compositionally biased region" description="Polar residues" evidence="7">
    <location>
        <begin position="1259"/>
        <end position="1277"/>
    </location>
</feature>
<feature type="region of interest" description="Disordered" evidence="7">
    <location>
        <begin position="1026"/>
        <end position="1051"/>
    </location>
</feature>
<dbReference type="Proteomes" id="UP000070412">
    <property type="component" value="Unassembled WGS sequence"/>
</dbReference>
<accession>A0A834R0G7</accession>
<dbReference type="InterPro" id="IPR017455">
    <property type="entry name" value="Znf_FYVE-rel"/>
</dbReference>
<evidence type="ECO:0000256" key="5">
    <source>
        <dbReference type="ARBA" id="ARBA00034103"/>
    </source>
</evidence>
<dbReference type="Pfam" id="PF00595">
    <property type="entry name" value="PDZ"/>
    <property type="match status" value="1"/>
</dbReference>
<dbReference type="GO" id="GO:0044325">
    <property type="term" value="F:transmembrane transporter binding"/>
    <property type="evidence" value="ECO:0007669"/>
    <property type="project" value="TreeGrafter"/>
</dbReference>
<evidence type="ECO:0000256" key="3">
    <source>
        <dbReference type="ARBA" id="ARBA00022833"/>
    </source>
</evidence>
<dbReference type="Gene3D" id="2.30.42.10">
    <property type="match status" value="1"/>
</dbReference>
<dbReference type="PANTHER" id="PTHR12157">
    <property type="entry name" value="REGULATING SYNAPTIC MEMBRANE EXOCYTOSIS PROTEIN"/>
    <property type="match status" value="1"/>
</dbReference>
<evidence type="ECO:0000259" key="8">
    <source>
        <dbReference type="PROSITE" id="PS50004"/>
    </source>
</evidence>
<dbReference type="GO" id="GO:0042734">
    <property type="term" value="C:presynaptic membrane"/>
    <property type="evidence" value="ECO:0007669"/>
    <property type="project" value="TreeGrafter"/>
</dbReference>
<dbReference type="InterPro" id="IPR035892">
    <property type="entry name" value="C2_domain_sf"/>
</dbReference>
<dbReference type="GO" id="GO:2000300">
    <property type="term" value="P:regulation of synaptic vesicle exocytosis"/>
    <property type="evidence" value="ECO:0007669"/>
    <property type="project" value="TreeGrafter"/>
</dbReference>
<dbReference type="GO" id="GO:0050806">
    <property type="term" value="P:positive regulation of synaptic transmission"/>
    <property type="evidence" value="ECO:0007669"/>
    <property type="project" value="TreeGrafter"/>
</dbReference>